<organism evidence="1 2">
    <name type="scientific">Kickxella alabastrina</name>
    <dbReference type="NCBI Taxonomy" id="61397"/>
    <lineage>
        <taxon>Eukaryota</taxon>
        <taxon>Fungi</taxon>
        <taxon>Fungi incertae sedis</taxon>
        <taxon>Zoopagomycota</taxon>
        <taxon>Kickxellomycotina</taxon>
        <taxon>Kickxellomycetes</taxon>
        <taxon>Kickxellales</taxon>
        <taxon>Kickxellaceae</taxon>
        <taxon>Kickxella</taxon>
    </lineage>
</organism>
<reference evidence="1" key="1">
    <citation type="submission" date="2022-07" db="EMBL/GenBank/DDBJ databases">
        <title>Phylogenomic reconstructions and comparative analyses of Kickxellomycotina fungi.</title>
        <authorList>
            <person name="Reynolds N.K."/>
            <person name="Stajich J.E."/>
            <person name="Barry K."/>
            <person name="Grigoriev I.V."/>
            <person name="Crous P."/>
            <person name="Smith M.E."/>
        </authorList>
    </citation>
    <scope>NUCLEOTIDE SEQUENCE</scope>
    <source>
        <strain evidence="1">Benny 63K</strain>
    </source>
</reference>
<gene>
    <name evidence="1" type="ORF">LPJ66_004399</name>
</gene>
<name>A0ACC1IH40_9FUNG</name>
<sequence>MEIMEGEMLPDMTGFQVLETTIHTEQGAILLLDEHLERMRRSSETLSKKYNHRCFALTASKAEIQQKVQSLVEGSPSTTHRVRLLLSNTGGLEVQVTPEPTPATTAAATLPLLVLDSQPTDTDSVFVACKTTHRDIYNQAVRRSAPELQQRGAQVLLYNKSGEITETNIANIAVSVMVGGELVLVTPRLSSGLLAGTMRARMLNEGRVIEGVVTVEQFHEAAQNGWPVLCMNSVRGEFSVKVVV</sequence>
<accession>A0ACC1IH40</accession>
<dbReference type="EMBL" id="JANBPG010000529">
    <property type="protein sequence ID" value="KAJ1895746.1"/>
    <property type="molecule type" value="Genomic_DNA"/>
</dbReference>
<protein>
    <submittedName>
        <fullName evidence="1">Uncharacterized protein</fullName>
    </submittedName>
</protein>
<dbReference type="Proteomes" id="UP001150581">
    <property type="component" value="Unassembled WGS sequence"/>
</dbReference>
<evidence type="ECO:0000313" key="1">
    <source>
        <dbReference type="EMBL" id="KAJ1895746.1"/>
    </source>
</evidence>
<keyword evidence="2" id="KW-1185">Reference proteome</keyword>
<proteinExistence type="predicted"/>
<evidence type="ECO:0000313" key="2">
    <source>
        <dbReference type="Proteomes" id="UP001150581"/>
    </source>
</evidence>
<comment type="caution">
    <text evidence="1">The sequence shown here is derived from an EMBL/GenBank/DDBJ whole genome shotgun (WGS) entry which is preliminary data.</text>
</comment>